<dbReference type="InterPro" id="IPR029058">
    <property type="entry name" value="AB_hydrolase_fold"/>
</dbReference>
<evidence type="ECO:0000313" key="6">
    <source>
        <dbReference type="Proteomes" id="UP000562984"/>
    </source>
</evidence>
<keyword evidence="1" id="KW-0732">Signal</keyword>
<dbReference type="Pfam" id="PF07676">
    <property type="entry name" value="PD40"/>
    <property type="match status" value="1"/>
</dbReference>
<name>A0A849A7F1_9ACTN</name>
<dbReference type="RefSeq" id="WP_171198675.1">
    <property type="nucleotide sequence ID" value="NZ_JABEND010000002.1"/>
</dbReference>
<dbReference type="SUPFAM" id="SSF53474">
    <property type="entry name" value="alpha/beta-Hydrolases"/>
    <property type="match status" value="1"/>
</dbReference>
<evidence type="ECO:0000256" key="3">
    <source>
        <dbReference type="ARBA" id="ARBA00022825"/>
    </source>
</evidence>
<comment type="caution">
    <text evidence="5">The sequence shown here is derived from an EMBL/GenBank/DDBJ whole genome shotgun (WGS) entry which is preliminary data.</text>
</comment>
<dbReference type="GO" id="GO:0006508">
    <property type="term" value="P:proteolysis"/>
    <property type="evidence" value="ECO:0007669"/>
    <property type="project" value="InterPro"/>
</dbReference>
<dbReference type="EMBL" id="JABEND010000002">
    <property type="protein sequence ID" value="NNG35038.1"/>
    <property type="molecule type" value="Genomic_DNA"/>
</dbReference>
<dbReference type="InterPro" id="IPR011659">
    <property type="entry name" value="WD40"/>
</dbReference>
<dbReference type="Pfam" id="PF00326">
    <property type="entry name" value="Peptidase_S9"/>
    <property type="match status" value="1"/>
</dbReference>
<protein>
    <submittedName>
        <fullName evidence="5">S9 family peptidase</fullName>
    </submittedName>
</protein>
<dbReference type="SUPFAM" id="SSF82171">
    <property type="entry name" value="DPP6 N-terminal domain-like"/>
    <property type="match status" value="1"/>
</dbReference>
<evidence type="ECO:0000256" key="2">
    <source>
        <dbReference type="ARBA" id="ARBA00022801"/>
    </source>
</evidence>
<evidence type="ECO:0000256" key="1">
    <source>
        <dbReference type="ARBA" id="ARBA00022729"/>
    </source>
</evidence>
<dbReference type="PANTHER" id="PTHR42776">
    <property type="entry name" value="SERINE PEPTIDASE S9 FAMILY MEMBER"/>
    <property type="match status" value="1"/>
</dbReference>
<dbReference type="Gene3D" id="3.40.50.1820">
    <property type="entry name" value="alpha/beta hydrolase"/>
    <property type="match status" value="1"/>
</dbReference>
<keyword evidence="3" id="KW-0720">Serine protease</keyword>
<dbReference type="InterPro" id="IPR011042">
    <property type="entry name" value="6-blade_b-propeller_TolB-like"/>
</dbReference>
<organism evidence="5 6">
    <name type="scientific">Nakamurella aerolata</name>
    <dbReference type="NCBI Taxonomy" id="1656892"/>
    <lineage>
        <taxon>Bacteria</taxon>
        <taxon>Bacillati</taxon>
        <taxon>Actinomycetota</taxon>
        <taxon>Actinomycetes</taxon>
        <taxon>Nakamurellales</taxon>
        <taxon>Nakamurellaceae</taxon>
        <taxon>Nakamurella</taxon>
    </lineage>
</organism>
<dbReference type="Gene3D" id="2.120.10.30">
    <property type="entry name" value="TolB, C-terminal domain"/>
    <property type="match status" value="1"/>
</dbReference>
<dbReference type="InterPro" id="IPR001375">
    <property type="entry name" value="Peptidase_S9_cat"/>
</dbReference>
<dbReference type="PANTHER" id="PTHR42776:SF13">
    <property type="entry name" value="DIPEPTIDYL-PEPTIDASE 5"/>
    <property type="match status" value="1"/>
</dbReference>
<proteinExistence type="predicted"/>
<dbReference type="Proteomes" id="UP000562984">
    <property type="component" value="Unassembled WGS sequence"/>
</dbReference>
<reference evidence="5 6" key="1">
    <citation type="submission" date="2020-05" db="EMBL/GenBank/DDBJ databases">
        <title>Nakamurella sp. DB0629 isolated from air conditioner.</title>
        <authorList>
            <person name="Kim D.H."/>
            <person name="Kim D.-U."/>
        </authorList>
    </citation>
    <scope>NUCLEOTIDE SEQUENCE [LARGE SCALE GENOMIC DNA]</scope>
    <source>
        <strain evidence="5 6">DB0629</strain>
    </source>
</reference>
<evidence type="ECO:0000259" key="4">
    <source>
        <dbReference type="Pfam" id="PF00326"/>
    </source>
</evidence>
<sequence>MPDRSAPSAAQSTQQQPDAADIAQFVATPRITSVAVDPTGERLVAAVQQPDADGGRYSSALWELDPKAKAEPRRLTFSARGESAPRFTADGRLLFSSARPDPADPKGSEQVPALWELPEFGEASIVAEAPGGVNLVATAADGTMLLSSSVLAGGSLTDDEQRRKNRKDRKVTAIWHTGMPIRYWDHELDDVSPRLLLRRADAPVSDPGAAVDLTPDADTVNLLNASADLSPDGRWVATSWSQRGRGGELSTSIALIDTRAGRGGRGARRKLLLRAGSGFNYSGPRFAPDGRSLAVTRSTVSTPTDTSYSTLEIHPVAVGDTAGGDPARGGTADGDPVQVQLGDLHASEYRWAADGKTLYVTGDLHSRGAVVAVDPRTGRIRKTVAGDAVYSSLSLTADGTYLFALRSTVDSPPTPVRLTLRRGQPPVTIPTPGRIAPLPGSLEWVQAEVPDGSGGRVLVGGWLCTPRGASAKKPAPLMVWIHGGPHASYNSWSWRWNPWIFVARGYAVLMPDPAMSTGYGDATLNRAWPRRPDLVWAEVEGLADHVLHRKTLDGKRTALLGASFGGFMTNWIAGHTKRFKAIVTHAGLYALDQQHPTTDAAASKVRVHLTPDELPEWYAAYSPHHHVGNATTPMLVTHGNKDYRVPVSEALRLWWDLVSRWPGKPADMPHRFLQFTSENHWILSPGNAYVWNTAVADFVDRHVLGRKTPDELPEQPAD</sequence>
<keyword evidence="3" id="KW-0645">Protease</keyword>
<dbReference type="AlphaFoldDB" id="A0A849A7F1"/>
<evidence type="ECO:0000313" key="5">
    <source>
        <dbReference type="EMBL" id="NNG35038.1"/>
    </source>
</evidence>
<accession>A0A849A7F1</accession>
<gene>
    <name evidence="5" type="ORF">HKD39_04790</name>
</gene>
<keyword evidence="6" id="KW-1185">Reference proteome</keyword>
<keyword evidence="2" id="KW-0378">Hydrolase</keyword>
<dbReference type="GO" id="GO:0004252">
    <property type="term" value="F:serine-type endopeptidase activity"/>
    <property type="evidence" value="ECO:0007669"/>
    <property type="project" value="TreeGrafter"/>
</dbReference>
<feature type="domain" description="Peptidase S9 prolyl oligopeptidase catalytic" evidence="4">
    <location>
        <begin position="492"/>
        <end position="703"/>
    </location>
</feature>